<dbReference type="FunFam" id="2.60.120.740:FF:000003">
    <property type="entry name" value="Protein eva-1 homolog C"/>
    <property type="match status" value="1"/>
</dbReference>
<dbReference type="CDD" id="cd22828">
    <property type="entry name" value="Gal_Rha_Lectin_EVA1_EVA1C_rpt1"/>
    <property type="match status" value="1"/>
</dbReference>
<reference evidence="7" key="1">
    <citation type="submission" date="2025-08" db="UniProtKB">
        <authorList>
            <consortium name="RefSeq"/>
        </authorList>
    </citation>
    <scope>IDENTIFICATION</scope>
</reference>
<feature type="compositionally biased region" description="Polar residues" evidence="3">
    <location>
        <begin position="537"/>
        <end position="553"/>
    </location>
</feature>
<feature type="region of interest" description="Disordered" evidence="3">
    <location>
        <begin position="315"/>
        <end position="400"/>
    </location>
</feature>
<evidence type="ECO:0000259" key="5">
    <source>
        <dbReference type="PROSITE" id="PS50228"/>
    </source>
</evidence>
<evidence type="ECO:0000256" key="1">
    <source>
        <dbReference type="ARBA" id="ARBA00022734"/>
    </source>
</evidence>
<keyword evidence="1" id="KW-0430">Lectin</keyword>
<evidence type="ECO:0000313" key="7">
    <source>
        <dbReference type="RefSeq" id="XP_024940389.1"/>
    </source>
</evidence>
<keyword evidence="4" id="KW-0812">Transmembrane</keyword>
<gene>
    <name evidence="7" type="primary">LOC107267421</name>
</gene>
<keyword evidence="4" id="KW-1133">Transmembrane helix</keyword>
<feature type="domain" description="SUEL-type lectin" evidence="5">
    <location>
        <begin position="191"/>
        <end position="282"/>
    </location>
</feature>
<keyword evidence="4" id="KW-0472">Membrane</keyword>
<feature type="region of interest" description="Disordered" evidence="3">
    <location>
        <begin position="535"/>
        <end position="563"/>
    </location>
</feature>
<feature type="compositionally biased region" description="Low complexity" evidence="3">
    <location>
        <begin position="337"/>
        <end position="348"/>
    </location>
</feature>
<name>A0AAJ7RGA9_CEPCN</name>
<dbReference type="PROSITE" id="PS50228">
    <property type="entry name" value="SUEL_LECTIN"/>
    <property type="match status" value="2"/>
</dbReference>
<dbReference type="CDD" id="cd22829">
    <property type="entry name" value="Gal_Rha_Lectin_EVA1_EVA1C_rpt2"/>
    <property type="match status" value="1"/>
</dbReference>
<organism evidence="6 7">
    <name type="scientific">Cephus cinctus</name>
    <name type="common">Wheat stem sawfly</name>
    <dbReference type="NCBI Taxonomy" id="211228"/>
    <lineage>
        <taxon>Eukaryota</taxon>
        <taxon>Metazoa</taxon>
        <taxon>Ecdysozoa</taxon>
        <taxon>Arthropoda</taxon>
        <taxon>Hexapoda</taxon>
        <taxon>Insecta</taxon>
        <taxon>Pterygota</taxon>
        <taxon>Neoptera</taxon>
        <taxon>Endopterygota</taxon>
        <taxon>Hymenoptera</taxon>
        <taxon>Cephoidea</taxon>
        <taxon>Cephidae</taxon>
        <taxon>Cephus</taxon>
    </lineage>
</organism>
<dbReference type="Gene3D" id="2.60.120.740">
    <property type="match status" value="2"/>
</dbReference>
<accession>A0AAJ7RGA9</accession>
<keyword evidence="6" id="KW-1185">Reference proteome</keyword>
<dbReference type="GO" id="GO:0030246">
    <property type="term" value="F:carbohydrate binding"/>
    <property type="evidence" value="ECO:0007669"/>
    <property type="project" value="UniProtKB-KW"/>
</dbReference>
<dbReference type="PANTHER" id="PTHR46780">
    <property type="entry name" value="PROTEIN EVA-1"/>
    <property type="match status" value="1"/>
</dbReference>
<evidence type="ECO:0000256" key="2">
    <source>
        <dbReference type="ARBA" id="ARBA00022737"/>
    </source>
</evidence>
<evidence type="ECO:0000313" key="6">
    <source>
        <dbReference type="Proteomes" id="UP000694920"/>
    </source>
</evidence>
<dbReference type="RefSeq" id="XP_024940389.1">
    <property type="nucleotide sequence ID" value="XM_025084621.1"/>
</dbReference>
<dbReference type="AlphaFoldDB" id="A0AAJ7RGA9"/>
<dbReference type="InterPro" id="IPR000922">
    <property type="entry name" value="Lectin_gal-bd_dom"/>
</dbReference>
<keyword evidence="2" id="KW-0677">Repeat</keyword>
<dbReference type="GeneID" id="107267421"/>
<feature type="domain" description="SUEL-type lectin" evidence="5">
    <location>
        <begin position="80"/>
        <end position="182"/>
    </location>
</feature>
<evidence type="ECO:0000256" key="4">
    <source>
        <dbReference type="SAM" id="Phobius"/>
    </source>
</evidence>
<protein>
    <submittedName>
        <fullName evidence="7">Uncharacterized protein LOC107267421 isoform X1</fullName>
    </submittedName>
</protein>
<evidence type="ECO:0000256" key="3">
    <source>
        <dbReference type="SAM" id="MobiDB-lite"/>
    </source>
</evidence>
<dbReference type="Proteomes" id="UP000694920">
    <property type="component" value="Unplaced"/>
</dbReference>
<dbReference type="Pfam" id="PF02140">
    <property type="entry name" value="SUEL_Lectin"/>
    <property type="match status" value="2"/>
</dbReference>
<proteinExistence type="predicted"/>
<dbReference type="InterPro" id="IPR043159">
    <property type="entry name" value="Lectin_gal-bd_sf"/>
</dbReference>
<feature type="transmembrane region" description="Helical" evidence="4">
    <location>
        <begin position="441"/>
        <end position="466"/>
    </location>
</feature>
<sequence length="598" mass="66779">MFVLELDLNLTVQNTLRSRRRSFPNVRKHAGRILVVRMTQLLVRTGILTCLSCARNSGECVGLTILALLSGTLKTYQRAACDEETMTLKCPLGTTISVTVARYGRADAASAGKCATPYPTLDEKQANRTCFWPNALQYSLLQTVVEVCQKKRQCKFNTSPKTFQGDPCPGQPKYIEVAYKCRPYEFRSKIACENDVINLKCYPGRRVAIYSASFGRTEYESVQCPQPHGVMEETCTVSYATETVMNMCHGKRHCSVAANSTTFGDPCKPDSRMYLKVVYTCVPSEVLREQYKGPLEPDELDVVDEFEEGFDRTDFRAEFSPSPNLEGPQPQPRDNASRSSPTVSSSPPKARTNNDVETRYKLSSIGKEGKVQKRLRTPTEDTTGMMLGDTGGNNKAELSTLPPTNCTTVVYAFPEEDRVVVGYLNEWINAYSFISKNQEKFYLYIIVSSTAGILLFLGVVIGRLLVSRHRAKRDAKFHANNEPLPNGFTDDISEIDADIDLTTPAPVSMQDTRLPETQLAERLHGERYYGDARIPLSPSSIHGSHQTHPSHPTHQIHHSLNPGVRVDLGNHMVGTDSLHTILRSENPRSLTNKSYYYG</sequence>